<proteinExistence type="predicted"/>
<feature type="region of interest" description="Disordered" evidence="1">
    <location>
        <begin position="217"/>
        <end position="278"/>
    </location>
</feature>
<evidence type="ECO:0000256" key="1">
    <source>
        <dbReference type="SAM" id="MobiDB-lite"/>
    </source>
</evidence>
<dbReference type="AlphaFoldDB" id="A0AAD7EUK3"/>
<organism evidence="2 3">
    <name type="scientific">Mycena albidolilacea</name>
    <dbReference type="NCBI Taxonomy" id="1033008"/>
    <lineage>
        <taxon>Eukaryota</taxon>
        <taxon>Fungi</taxon>
        <taxon>Dikarya</taxon>
        <taxon>Basidiomycota</taxon>
        <taxon>Agaricomycotina</taxon>
        <taxon>Agaricomycetes</taxon>
        <taxon>Agaricomycetidae</taxon>
        <taxon>Agaricales</taxon>
        <taxon>Marasmiineae</taxon>
        <taxon>Mycenaceae</taxon>
        <taxon>Mycena</taxon>
    </lineage>
</organism>
<evidence type="ECO:0000313" key="3">
    <source>
        <dbReference type="Proteomes" id="UP001218218"/>
    </source>
</evidence>
<comment type="caution">
    <text evidence="2">The sequence shown here is derived from an EMBL/GenBank/DDBJ whole genome shotgun (WGS) entry which is preliminary data.</text>
</comment>
<keyword evidence="3" id="KW-1185">Reference proteome</keyword>
<feature type="compositionally biased region" description="Pro residues" evidence="1">
    <location>
        <begin position="46"/>
        <end position="55"/>
    </location>
</feature>
<name>A0AAD7EUK3_9AGAR</name>
<feature type="compositionally biased region" description="Basic residues" evidence="1">
    <location>
        <begin position="60"/>
        <end position="69"/>
    </location>
</feature>
<accession>A0AAD7EUK3</accession>
<gene>
    <name evidence="2" type="ORF">DFH08DRAFT_859711</name>
</gene>
<protein>
    <submittedName>
        <fullName evidence="2">Uncharacterized protein</fullName>
    </submittedName>
</protein>
<dbReference type="EMBL" id="JARIHO010000012">
    <property type="protein sequence ID" value="KAJ7352707.1"/>
    <property type="molecule type" value="Genomic_DNA"/>
</dbReference>
<feature type="compositionally biased region" description="Low complexity" evidence="1">
    <location>
        <begin position="254"/>
        <end position="269"/>
    </location>
</feature>
<sequence>MFLGVDTFSHAPPALRRAPAFCRPRVSPLASRQWHPLLNTKASPSPAAPPAPPAPTTRRGLSRRGRARSPARVTQRAELEALTQRALTPTGVRVVISDDAHGHHTPYPQFRNAIDLILARRHQQCQAQYCSCECHVRRVRYIPAGKFAMAPLTGRLEVNSFHCGEAKLIVGCNSSGASHHLRRDLVPSPSRLRSGRLRTKLEDCEERELVEEIRLSLAEPRRQSSPTESKGRVPPPPAAPVENAAFSMRRSRPSRTSLCSCRSSTSLRPAQPLPLATQ</sequence>
<dbReference type="Proteomes" id="UP001218218">
    <property type="component" value="Unassembled WGS sequence"/>
</dbReference>
<feature type="region of interest" description="Disordered" evidence="1">
    <location>
        <begin position="37"/>
        <end position="76"/>
    </location>
</feature>
<evidence type="ECO:0000313" key="2">
    <source>
        <dbReference type="EMBL" id="KAJ7352707.1"/>
    </source>
</evidence>
<reference evidence="2" key="1">
    <citation type="submission" date="2023-03" db="EMBL/GenBank/DDBJ databases">
        <title>Massive genome expansion in bonnet fungi (Mycena s.s.) driven by repeated elements and novel gene families across ecological guilds.</title>
        <authorList>
            <consortium name="Lawrence Berkeley National Laboratory"/>
            <person name="Harder C.B."/>
            <person name="Miyauchi S."/>
            <person name="Viragh M."/>
            <person name="Kuo A."/>
            <person name="Thoen E."/>
            <person name="Andreopoulos B."/>
            <person name="Lu D."/>
            <person name="Skrede I."/>
            <person name="Drula E."/>
            <person name="Henrissat B."/>
            <person name="Morin E."/>
            <person name="Kohler A."/>
            <person name="Barry K."/>
            <person name="LaButti K."/>
            <person name="Morin E."/>
            <person name="Salamov A."/>
            <person name="Lipzen A."/>
            <person name="Mereny Z."/>
            <person name="Hegedus B."/>
            <person name="Baldrian P."/>
            <person name="Stursova M."/>
            <person name="Weitz H."/>
            <person name="Taylor A."/>
            <person name="Grigoriev I.V."/>
            <person name="Nagy L.G."/>
            <person name="Martin F."/>
            <person name="Kauserud H."/>
        </authorList>
    </citation>
    <scope>NUCLEOTIDE SEQUENCE</scope>
    <source>
        <strain evidence="2">CBHHK002</strain>
    </source>
</reference>